<dbReference type="PANTHER" id="PTHR45663:SF11">
    <property type="entry name" value="GEO12009P1"/>
    <property type="match status" value="1"/>
</dbReference>
<keyword evidence="8" id="KW-1185">Reference proteome</keyword>
<comment type="caution">
    <text evidence="7">The sequence shown here is derived from an EMBL/GenBank/DDBJ whole genome shotgun (WGS) entry which is preliminary data.</text>
</comment>
<keyword evidence="2" id="KW-0249">Electron transport</keyword>
<accession>A0ABD3N6M7</accession>
<dbReference type="Gene3D" id="3.40.30.10">
    <property type="entry name" value="Glutaredoxin"/>
    <property type="match status" value="1"/>
</dbReference>
<dbReference type="PANTHER" id="PTHR45663">
    <property type="entry name" value="GEO12009P1"/>
    <property type="match status" value="1"/>
</dbReference>
<evidence type="ECO:0000256" key="2">
    <source>
        <dbReference type="ARBA" id="ARBA00022982"/>
    </source>
</evidence>
<dbReference type="EMBL" id="JALLPJ020001282">
    <property type="protein sequence ID" value="KAL3771700.1"/>
    <property type="molecule type" value="Genomic_DNA"/>
</dbReference>
<sequence length="323" mass="36311">MSASMCSLRILLVAFLCSLVFKVEAFLAVRTSCFNVRRMKLLLALSDSASSQEPAEMRLREIQSELKQRKVSFDDCFDRDSLTKRLLEARANSPVQMSKDKDQPETEATTPSKSFSKSKEPRQSTVSTDSYDREATLTELRAQRVKSLREQLSKYNVRWGTMIEKEELVKALCDAMEDRFLRSQNFSRSGQVLVGEVCDANEDELMKELGWLDSDLSRGMVTPVPEDSKPTSHSPLLLDVYAAWCGPCQFMVPHFKEAAKEFGSDVRVVKLDSDKFPRIASALKVAGLPSVILFDGGDVSKEVDRVEGALTKDQLVAFVKNHF</sequence>
<dbReference type="Pfam" id="PF00085">
    <property type="entry name" value="Thioredoxin"/>
    <property type="match status" value="1"/>
</dbReference>
<dbReference type="SUPFAM" id="SSF52833">
    <property type="entry name" value="Thioredoxin-like"/>
    <property type="match status" value="1"/>
</dbReference>
<organism evidence="7 8">
    <name type="scientific">Cyclotella atomus</name>
    <dbReference type="NCBI Taxonomy" id="382360"/>
    <lineage>
        <taxon>Eukaryota</taxon>
        <taxon>Sar</taxon>
        <taxon>Stramenopiles</taxon>
        <taxon>Ochrophyta</taxon>
        <taxon>Bacillariophyta</taxon>
        <taxon>Coscinodiscophyceae</taxon>
        <taxon>Thalassiosirophycidae</taxon>
        <taxon>Stephanodiscales</taxon>
        <taxon>Stephanodiscaceae</taxon>
        <taxon>Cyclotella</taxon>
    </lineage>
</organism>
<dbReference type="AlphaFoldDB" id="A0ABD3N6M7"/>
<gene>
    <name evidence="7" type="ORF">ACHAWO_008342</name>
</gene>
<evidence type="ECO:0000256" key="4">
    <source>
        <dbReference type="SAM" id="MobiDB-lite"/>
    </source>
</evidence>
<dbReference type="InterPro" id="IPR017937">
    <property type="entry name" value="Thioredoxin_CS"/>
</dbReference>
<evidence type="ECO:0000313" key="8">
    <source>
        <dbReference type="Proteomes" id="UP001530400"/>
    </source>
</evidence>
<evidence type="ECO:0000313" key="7">
    <source>
        <dbReference type="EMBL" id="KAL3771700.1"/>
    </source>
</evidence>
<feature type="region of interest" description="Disordered" evidence="4">
    <location>
        <begin position="92"/>
        <end position="132"/>
    </location>
</feature>
<feature type="chain" id="PRO_5044880521" description="Thioredoxin domain-containing protein" evidence="5">
    <location>
        <begin position="26"/>
        <end position="323"/>
    </location>
</feature>
<keyword evidence="3" id="KW-1015">Disulfide bond</keyword>
<dbReference type="InterPro" id="IPR013766">
    <property type="entry name" value="Thioredoxin_domain"/>
</dbReference>
<evidence type="ECO:0000256" key="1">
    <source>
        <dbReference type="ARBA" id="ARBA00022448"/>
    </source>
</evidence>
<dbReference type="PROSITE" id="PS51352">
    <property type="entry name" value="THIOREDOXIN_2"/>
    <property type="match status" value="1"/>
</dbReference>
<evidence type="ECO:0000256" key="5">
    <source>
        <dbReference type="SAM" id="SignalP"/>
    </source>
</evidence>
<feature type="signal peptide" evidence="5">
    <location>
        <begin position="1"/>
        <end position="25"/>
    </location>
</feature>
<dbReference type="Proteomes" id="UP001530400">
    <property type="component" value="Unassembled WGS sequence"/>
</dbReference>
<feature type="domain" description="Thioredoxin" evidence="6">
    <location>
        <begin position="170"/>
        <end position="323"/>
    </location>
</feature>
<dbReference type="PROSITE" id="PS00194">
    <property type="entry name" value="THIOREDOXIN_1"/>
    <property type="match status" value="1"/>
</dbReference>
<evidence type="ECO:0000256" key="3">
    <source>
        <dbReference type="ARBA" id="ARBA00023157"/>
    </source>
</evidence>
<reference evidence="7 8" key="1">
    <citation type="submission" date="2024-10" db="EMBL/GenBank/DDBJ databases">
        <title>Updated reference genomes for cyclostephanoid diatoms.</title>
        <authorList>
            <person name="Roberts W.R."/>
            <person name="Alverson A.J."/>
        </authorList>
    </citation>
    <scope>NUCLEOTIDE SEQUENCE [LARGE SCALE GENOMIC DNA]</scope>
    <source>
        <strain evidence="7 8">AJA010-31</strain>
    </source>
</reference>
<dbReference type="InterPro" id="IPR036249">
    <property type="entry name" value="Thioredoxin-like_sf"/>
</dbReference>
<keyword evidence="5" id="KW-0732">Signal</keyword>
<name>A0ABD3N6M7_9STRA</name>
<evidence type="ECO:0000259" key="6">
    <source>
        <dbReference type="PROSITE" id="PS51352"/>
    </source>
</evidence>
<proteinExistence type="predicted"/>
<protein>
    <recommendedName>
        <fullName evidence="6">Thioredoxin domain-containing protein</fullName>
    </recommendedName>
</protein>
<keyword evidence="1" id="KW-0813">Transport</keyword>
<feature type="compositionally biased region" description="Polar residues" evidence="4">
    <location>
        <begin position="106"/>
        <end position="115"/>
    </location>
</feature>
<dbReference type="CDD" id="cd02947">
    <property type="entry name" value="TRX_family"/>
    <property type="match status" value="1"/>
</dbReference>